<reference evidence="3" key="1">
    <citation type="journal article" date="2019" name="Int. J. Syst. Evol. Microbiol.">
        <title>The Global Catalogue of Microorganisms (GCM) 10K type strain sequencing project: providing services to taxonomists for standard genome sequencing and annotation.</title>
        <authorList>
            <consortium name="The Broad Institute Genomics Platform"/>
            <consortium name="The Broad Institute Genome Sequencing Center for Infectious Disease"/>
            <person name="Wu L."/>
            <person name="Ma J."/>
        </authorList>
    </citation>
    <scope>NUCLEOTIDE SEQUENCE [LARGE SCALE GENOMIC DNA]</scope>
    <source>
        <strain evidence="3">CGMCC 1.12966</strain>
    </source>
</reference>
<protein>
    <recommendedName>
        <fullName evidence="4">Lumazine-binding</fullName>
    </recommendedName>
</protein>
<name>A0ABQ3HRQ2_9SPHI</name>
<accession>A0ABQ3HRQ2</accession>
<dbReference type="Proteomes" id="UP000620550">
    <property type="component" value="Unassembled WGS sequence"/>
</dbReference>
<dbReference type="SUPFAM" id="SSF54427">
    <property type="entry name" value="NTF2-like"/>
    <property type="match status" value="1"/>
</dbReference>
<feature type="chain" id="PRO_5045277953" description="Lumazine-binding" evidence="1">
    <location>
        <begin position="23"/>
        <end position="141"/>
    </location>
</feature>
<evidence type="ECO:0000313" key="3">
    <source>
        <dbReference type="Proteomes" id="UP000620550"/>
    </source>
</evidence>
<organism evidence="2 3">
    <name type="scientific">Sphingobacterium griseoflavum</name>
    <dbReference type="NCBI Taxonomy" id="1474952"/>
    <lineage>
        <taxon>Bacteria</taxon>
        <taxon>Pseudomonadati</taxon>
        <taxon>Bacteroidota</taxon>
        <taxon>Sphingobacteriia</taxon>
        <taxon>Sphingobacteriales</taxon>
        <taxon>Sphingobacteriaceae</taxon>
        <taxon>Sphingobacterium</taxon>
    </lineage>
</organism>
<dbReference type="InterPro" id="IPR032710">
    <property type="entry name" value="NTF2-like_dom_sf"/>
</dbReference>
<dbReference type="EMBL" id="BNAF01000003">
    <property type="protein sequence ID" value="GHE28643.1"/>
    <property type="molecule type" value="Genomic_DNA"/>
</dbReference>
<comment type="caution">
    <text evidence="2">The sequence shown here is derived from an EMBL/GenBank/DDBJ whole genome shotgun (WGS) entry which is preliminary data.</text>
</comment>
<dbReference type="RefSeq" id="WP_189625427.1">
    <property type="nucleotide sequence ID" value="NZ_BNAF01000003.1"/>
</dbReference>
<sequence>MKKTCATIATALLLISSCFAFSADKKNPLKNLESAKIITTYLEATTLGSIELNKYLFAEDFQYRNSINKDVYNKKQYLEFLKAHKGVTFNCKTSYEILDQSGKACVAKATMQFKHFTRVDYITLNQDEDGWKVSKVVTTYP</sequence>
<gene>
    <name evidence="2" type="ORF">GCM10017764_08960</name>
</gene>
<dbReference type="Pfam" id="PF12893">
    <property type="entry name" value="Lumazine_bd_2"/>
    <property type="match status" value="1"/>
</dbReference>
<keyword evidence="3" id="KW-1185">Reference proteome</keyword>
<evidence type="ECO:0000256" key="1">
    <source>
        <dbReference type="SAM" id="SignalP"/>
    </source>
</evidence>
<keyword evidence="1" id="KW-0732">Signal</keyword>
<evidence type="ECO:0000313" key="2">
    <source>
        <dbReference type="EMBL" id="GHE28643.1"/>
    </source>
</evidence>
<feature type="signal peptide" evidence="1">
    <location>
        <begin position="1"/>
        <end position="22"/>
    </location>
</feature>
<dbReference type="PROSITE" id="PS51257">
    <property type="entry name" value="PROKAR_LIPOPROTEIN"/>
    <property type="match status" value="1"/>
</dbReference>
<dbReference type="Gene3D" id="3.10.450.50">
    <property type="match status" value="1"/>
</dbReference>
<dbReference type="InterPro" id="IPR039437">
    <property type="entry name" value="FrzH/put_lumazine-bd"/>
</dbReference>
<evidence type="ECO:0008006" key="4">
    <source>
        <dbReference type="Google" id="ProtNLM"/>
    </source>
</evidence>
<proteinExistence type="predicted"/>